<reference evidence="1" key="1">
    <citation type="journal article" date="2021" name="PeerJ">
        <title>Extensive microbial diversity within the chicken gut microbiome revealed by metagenomics and culture.</title>
        <authorList>
            <person name="Gilroy R."/>
            <person name="Ravi A."/>
            <person name="Getino M."/>
            <person name="Pursley I."/>
            <person name="Horton D.L."/>
            <person name="Alikhan N.F."/>
            <person name="Baker D."/>
            <person name="Gharbi K."/>
            <person name="Hall N."/>
            <person name="Watson M."/>
            <person name="Adriaenssens E.M."/>
            <person name="Foster-Nyarko E."/>
            <person name="Jarju S."/>
            <person name="Secka A."/>
            <person name="Antonio M."/>
            <person name="Oren A."/>
            <person name="Chaudhuri R.R."/>
            <person name="La Ragione R."/>
            <person name="Hildebrand F."/>
            <person name="Pallen M.J."/>
        </authorList>
    </citation>
    <scope>NUCLEOTIDE SEQUENCE</scope>
    <source>
        <strain evidence="1">CHK179-28034</strain>
    </source>
</reference>
<dbReference type="EMBL" id="DXBR01000106">
    <property type="protein sequence ID" value="HIZ40520.1"/>
    <property type="molecule type" value="Genomic_DNA"/>
</dbReference>
<accession>A0A9D2J810</accession>
<reference evidence="1" key="2">
    <citation type="submission" date="2021-04" db="EMBL/GenBank/DDBJ databases">
        <authorList>
            <person name="Gilroy R."/>
        </authorList>
    </citation>
    <scope>NUCLEOTIDE SEQUENCE</scope>
    <source>
        <strain evidence="1">CHK179-28034</strain>
    </source>
</reference>
<evidence type="ECO:0000313" key="1">
    <source>
        <dbReference type="EMBL" id="HIZ40520.1"/>
    </source>
</evidence>
<protein>
    <submittedName>
        <fullName evidence="1">Uncharacterized protein</fullName>
    </submittedName>
</protein>
<comment type="caution">
    <text evidence="1">The sequence shown here is derived from an EMBL/GenBank/DDBJ whole genome shotgun (WGS) entry which is preliminary data.</text>
</comment>
<proteinExistence type="predicted"/>
<sequence length="51" mass="6207">MKLIDMLEIFNFSTRHRSSYGRLAKYADYLKREQEKIAFEKAMIEKHKKVN</sequence>
<name>A0A9D2J810_9FIRM</name>
<organism evidence="1 2">
    <name type="scientific">Candidatus Anaerobutyricum stercoris</name>
    <dbReference type="NCBI Taxonomy" id="2838457"/>
    <lineage>
        <taxon>Bacteria</taxon>
        <taxon>Bacillati</taxon>
        <taxon>Bacillota</taxon>
        <taxon>Clostridia</taxon>
        <taxon>Lachnospirales</taxon>
        <taxon>Lachnospiraceae</taxon>
        <taxon>Anaerobutyricum</taxon>
    </lineage>
</organism>
<dbReference type="AlphaFoldDB" id="A0A9D2J810"/>
<dbReference type="Proteomes" id="UP000824049">
    <property type="component" value="Unassembled WGS sequence"/>
</dbReference>
<evidence type="ECO:0000313" key="2">
    <source>
        <dbReference type="Proteomes" id="UP000824049"/>
    </source>
</evidence>
<gene>
    <name evidence="1" type="ORF">H9968_11500</name>
</gene>